<keyword evidence="3" id="KW-0233">DNA recombination</keyword>
<proteinExistence type="inferred from homology"/>
<evidence type="ECO:0000256" key="2">
    <source>
        <dbReference type="ARBA" id="ARBA00023125"/>
    </source>
</evidence>
<reference evidence="5 6" key="1">
    <citation type="submission" date="2020-08" db="EMBL/GenBank/DDBJ databases">
        <title>Genomic Encyclopedia of Type Strains, Phase IV (KMG-IV): sequencing the most valuable type-strain genomes for metagenomic binning, comparative biology and taxonomic classification.</title>
        <authorList>
            <person name="Goeker M."/>
        </authorList>
    </citation>
    <scope>NUCLEOTIDE SEQUENCE [LARGE SCALE GENOMIC DNA]</scope>
    <source>
        <strain evidence="5 6">DSM 19612</strain>
    </source>
</reference>
<dbReference type="AlphaFoldDB" id="A0A841Q850"/>
<evidence type="ECO:0000259" key="4">
    <source>
        <dbReference type="PROSITE" id="PS51898"/>
    </source>
</evidence>
<dbReference type="PROSITE" id="PS51898">
    <property type="entry name" value="TYR_RECOMBINASE"/>
    <property type="match status" value="1"/>
</dbReference>
<accession>A0A841Q850</accession>
<gene>
    <name evidence="5" type="ORF">HNQ94_003044</name>
</gene>
<dbReference type="PANTHER" id="PTHR30349:SF41">
    <property type="entry name" value="INTEGRASE_RECOMBINASE PROTEIN MJ0367-RELATED"/>
    <property type="match status" value="1"/>
</dbReference>
<protein>
    <submittedName>
        <fullName evidence="5">Integrase</fullName>
    </submittedName>
</protein>
<dbReference type="InterPro" id="IPR013762">
    <property type="entry name" value="Integrase-like_cat_sf"/>
</dbReference>
<dbReference type="GO" id="GO:0015074">
    <property type="term" value="P:DNA integration"/>
    <property type="evidence" value="ECO:0007669"/>
    <property type="project" value="InterPro"/>
</dbReference>
<comment type="similarity">
    <text evidence="1">Belongs to the 'phage' integrase family.</text>
</comment>
<dbReference type="Pfam" id="PF00589">
    <property type="entry name" value="Phage_integrase"/>
    <property type="match status" value="1"/>
</dbReference>
<name>A0A841Q850_9BACI</name>
<dbReference type="InterPro" id="IPR050090">
    <property type="entry name" value="Tyrosine_recombinase_XerCD"/>
</dbReference>
<dbReference type="Gene3D" id="1.10.443.10">
    <property type="entry name" value="Intergrase catalytic core"/>
    <property type="match status" value="1"/>
</dbReference>
<feature type="domain" description="Tyr recombinase" evidence="4">
    <location>
        <begin position="359"/>
        <end position="550"/>
    </location>
</feature>
<dbReference type="InterPro" id="IPR011010">
    <property type="entry name" value="DNA_brk_join_enz"/>
</dbReference>
<dbReference type="PANTHER" id="PTHR30349">
    <property type="entry name" value="PHAGE INTEGRASE-RELATED"/>
    <property type="match status" value="1"/>
</dbReference>
<dbReference type="GO" id="GO:0006310">
    <property type="term" value="P:DNA recombination"/>
    <property type="evidence" value="ECO:0007669"/>
    <property type="project" value="UniProtKB-KW"/>
</dbReference>
<dbReference type="RefSeq" id="WP_174496949.1">
    <property type="nucleotide sequence ID" value="NZ_CADDWK010000010.1"/>
</dbReference>
<evidence type="ECO:0000256" key="1">
    <source>
        <dbReference type="ARBA" id="ARBA00008857"/>
    </source>
</evidence>
<dbReference type="InterPro" id="IPR002104">
    <property type="entry name" value="Integrase_catalytic"/>
</dbReference>
<dbReference type="GO" id="GO:0003677">
    <property type="term" value="F:DNA binding"/>
    <property type="evidence" value="ECO:0007669"/>
    <property type="project" value="UniProtKB-KW"/>
</dbReference>
<dbReference type="EMBL" id="JACHGH010000010">
    <property type="protein sequence ID" value="MBB6454555.1"/>
    <property type="molecule type" value="Genomic_DNA"/>
</dbReference>
<dbReference type="SUPFAM" id="SSF56349">
    <property type="entry name" value="DNA breaking-rejoining enzymes"/>
    <property type="match status" value="1"/>
</dbReference>
<keyword evidence="6" id="KW-1185">Reference proteome</keyword>
<organism evidence="5 6">
    <name type="scientific">Salirhabdus euzebyi</name>
    <dbReference type="NCBI Taxonomy" id="394506"/>
    <lineage>
        <taxon>Bacteria</taxon>
        <taxon>Bacillati</taxon>
        <taxon>Bacillota</taxon>
        <taxon>Bacilli</taxon>
        <taxon>Bacillales</taxon>
        <taxon>Bacillaceae</taxon>
        <taxon>Salirhabdus</taxon>
    </lineage>
</organism>
<comment type="caution">
    <text evidence="5">The sequence shown here is derived from an EMBL/GenBank/DDBJ whole genome shotgun (WGS) entry which is preliminary data.</text>
</comment>
<dbReference type="Proteomes" id="UP000581688">
    <property type="component" value="Unassembled WGS sequence"/>
</dbReference>
<sequence length="560" mass="66748">MGTDPSNSFITKFHEELKQNMSSFPVKVGEIEGSGPFRKRYDSYFLDNNKWSLDKIGRIKQFRNMVKNSPTIRKNIKFEFKEPALNLEVKYIFYHRLFNNRWKVTTMFQSIQNPVRRLTEFMNEYKPDKKSFLQLDIKLTEEEYVLWLQKKGIKTKRLKRRQPPHNDVEFHTSVASILRMVYEELAKMANLEQPKEWKKDIWDVRNLHAAYGIEYNKTVSEYIIDFNRIVMPGVREEVKKYFKERLLSKHKFAWGTSKNYITVLSQFFRFIHKLNPKWRDIRGLKRHHIVKYIEYLHTYITKRKGEKSNPEMSVAKALVIVEKFIYDIQRYGYKIAPKIDVKYLLFPEDIPRSKRKSIHQIDYIPEFVLKQLFKHIKGLHPDVTAVIMIAYKTGLRVSDILTLKTNCLIKLNDQFWLEADIRKSNIIGHRIPIDEHLVEVIESVLERRRDIFNPDQFLFVKTKGNKKGEPINQTYIRAHLKAYAEQNHIEDESGRPFHFRTHQFRHTFAMKMLNGGADLLTVQDMMGHSYPESTLTYVKILDETKRHVFDSVIQKGEFGI</sequence>
<evidence type="ECO:0000313" key="5">
    <source>
        <dbReference type="EMBL" id="MBB6454555.1"/>
    </source>
</evidence>
<evidence type="ECO:0000256" key="3">
    <source>
        <dbReference type="ARBA" id="ARBA00023172"/>
    </source>
</evidence>
<evidence type="ECO:0000313" key="6">
    <source>
        <dbReference type="Proteomes" id="UP000581688"/>
    </source>
</evidence>
<keyword evidence="2" id="KW-0238">DNA-binding</keyword>